<dbReference type="OrthoDB" id="21342at2157"/>
<evidence type="ECO:0000259" key="2">
    <source>
        <dbReference type="Pfam" id="PF00149"/>
    </source>
</evidence>
<organism evidence="4 5">
    <name type="scientific">Natronomonas salsuginis</name>
    <dbReference type="NCBI Taxonomy" id="2217661"/>
    <lineage>
        <taxon>Archaea</taxon>
        <taxon>Methanobacteriati</taxon>
        <taxon>Methanobacteriota</taxon>
        <taxon>Stenosarchaea group</taxon>
        <taxon>Halobacteria</taxon>
        <taxon>Halobacteriales</taxon>
        <taxon>Natronomonadaceae</taxon>
        <taxon>Natronomonas</taxon>
    </lineage>
</organism>
<dbReference type="SUPFAM" id="SSF56300">
    <property type="entry name" value="Metallo-dependent phosphatases"/>
    <property type="match status" value="1"/>
</dbReference>
<dbReference type="CDD" id="cd00845">
    <property type="entry name" value="MPP_UshA_N_like"/>
    <property type="match status" value="1"/>
</dbReference>
<name>A0A4U5JAY2_9EURY</name>
<dbReference type="Pfam" id="PF00149">
    <property type="entry name" value="Metallophos"/>
    <property type="match status" value="1"/>
</dbReference>
<dbReference type="GO" id="GO:0009166">
    <property type="term" value="P:nucleotide catabolic process"/>
    <property type="evidence" value="ECO:0007669"/>
    <property type="project" value="InterPro"/>
</dbReference>
<dbReference type="Gene3D" id="3.60.21.10">
    <property type="match status" value="1"/>
</dbReference>
<dbReference type="PRINTS" id="PR01607">
    <property type="entry name" value="APYRASEFAMLY"/>
</dbReference>
<dbReference type="PANTHER" id="PTHR11575:SF24">
    <property type="entry name" value="5'-NUCLEOTIDASE"/>
    <property type="match status" value="1"/>
</dbReference>
<dbReference type="Proteomes" id="UP000308037">
    <property type="component" value="Unassembled WGS sequence"/>
</dbReference>
<feature type="domain" description="Calcineurin-like phosphoesterase" evidence="2">
    <location>
        <begin position="11"/>
        <end position="204"/>
    </location>
</feature>
<keyword evidence="5" id="KW-1185">Reference proteome</keyword>
<dbReference type="InterPro" id="IPR006179">
    <property type="entry name" value="5_nucleotidase/apyrase"/>
</dbReference>
<dbReference type="EMBL" id="QKNX01000007">
    <property type="protein sequence ID" value="TKR24677.1"/>
    <property type="molecule type" value="Genomic_DNA"/>
</dbReference>
<dbReference type="PANTHER" id="PTHR11575">
    <property type="entry name" value="5'-NUCLEOTIDASE-RELATED"/>
    <property type="match status" value="1"/>
</dbReference>
<keyword evidence="1" id="KW-0732">Signal</keyword>
<dbReference type="Gene3D" id="3.90.780.10">
    <property type="entry name" value="5'-Nucleotidase, C-terminal domain"/>
    <property type="match status" value="1"/>
</dbReference>
<dbReference type="InterPro" id="IPR008334">
    <property type="entry name" value="5'-Nucleotdase_C"/>
</dbReference>
<dbReference type="AlphaFoldDB" id="A0A4U5JAY2"/>
<proteinExistence type="predicted"/>
<evidence type="ECO:0000259" key="3">
    <source>
        <dbReference type="Pfam" id="PF02872"/>
    </source>
</evidence>
<evidence type="ECO:0000313" key="4">
    <source>
        <dbReference type="EMBL" id="TKR24677.1"/>
    </source>
</evidence>
<dbReference type="InterPro" id="IPR036907">
    <property type="entry name" value="5'-Nucleotdase_C_sf"/>
</dbReference>
<dbReference type="Pfam" id="PF02872">
    <property type="entry name" value="5_nucleotid_C"/>
    <property type="match status" value="1"/>
</dbReference>
<dbReference type="GO" id="GO:0016787">
    <property type="term" value="F:hydrolase activity"/>
    <property type="evidence" value="ECO:0007669"/>
    <property type="project" value="InterPro"/>
</dbReference>
<reference evidence="4 5" key="1">
    <citation type="submission" date="2019-04" db="EMBL/GenBank/DDBJ databases">
        <title>Natronomonas sp. F20-122 a newhaloarchaeon isolated from a saline saltern of Isla Bacuta, Huelva, Spain.</title>
        <authorList>
            <person name="Duran-Viseras A."/>
            <person name="Sanchez-Porro C."/>
            <person name="Ventosa A."/>
        </authorList>
    </citation>
    <scope>NUCLEOTIDE SEQUENCE [LARGE SCALE GENOMIC DNA]</scope>
    <source>
        <strain evidence="4 5">F20-122</strain>
    </source>
</reference>
<dbReference type="InterPro" id="IPR004843">
    <property type="entry name" value="Calcineurin-like_PHP"/>
</dbReference>
<sequence length="462" mass="49436">MRSRTVSFSVRLLHYSDIENAHDDPELVAGLAGTIGALRDDRTLVCGTGDNVAPGVLPLVSEGEIALDFFETVSPTVETFGNHDFDFGPDRTAEIVRRSPQRWLSANVRLNGSPFAGVDPWHVERVGDERVGFFGLTDPTTPSIGDSDNRLAFTDPIAAAGDAIDALRAHDVDHVVALSHLGRRDDELAATFDIDVVLGGHVHSERVERLAGTVLTRPGSGGHTLFEIDLPTGDVTRHAVADGSVDSALAATYRARIANAGLDTVVARVDDPISRTDADAFRGESRVGNFVADAYRWAAERALGTDLPVVGLQNSGGIRTGPPLAGDVTAADLISLVPFDEPLIVAELSGDTLRSVFAEAADTPGFGESDWWHAHVSGARLTYDHDDGRLRAASVGGEPVVDSARYALAFPEFLLYTTVEFPTLTADLPIERLDTQYELLIEYAEAVGIDPSIEGRIVRNGV</sequence>
<gene>
    <name evidence="4" type="ORF">DM868_13820</name>
</gene>
<protein>
    <submittedName>
        <fullName evidence="4">Bifunctional metallophosphatase/5'-nucleotidase</fullName>
    </submittedName>
</protein>
<dbReference type="SUPFAM" id="SSF55816">
    <property type="entry name" value="5'-nucleotidase (syn. UDP-sugar hydrolase), C-terminal domain"/>
    <property type="match status" value="1"/>
</dbReference>
<accession>A0A4U5JAY2</accession>
<comment type="caution">
    <text evidence="4">The sequence shown here is derived from an EMBL/GenBank/DDBJ whole genome shotgun (WGS) entry which is preliminary data.</text>
</comment>
<evidence type="ECO:0000313" key="5">
    <source>
        <dbReference type="Proteomes" id="UP000308037"/>
    </source>
</evidence>
<dbReference type="InterPro" id="IPR029052">
    <property type="entry name" value="Metallo-depent_PP-like"/>
</dbReference>
<feature type="domain" description="5'-Nucleotidase C-terminal" evidence="3">
    <location>
        <begin position="266"/>
        <end position="424"/>
    </location>
</feature>
<evidence type="ECO:0000256" key="1">
    <source>
        <dbReference type="ARBA" id="ARBA00022729"/>
    </source>
</evidence>